<dbReference type="InterPro" id="IPR041698">
    <property type="entry name" value="Methyltransf_25"/>
</dbReference>
<evidence type="ECO:0000313" key="3">
    <source>
        <dbReference type="Proteomes" id="UP001518872"/>
    </source>
</evidence>
<dbReference type="Pfam" id="PF13649">
    <property type="entry name" value="Methyltransf_25"/>
    <property type="match status" value="1"/>
</dbReference>
<dbReference type="Proteomes" id="UP001518872">
    <property type="component" value="Unassembled WGS sequence"/>
</dbReference>
<gene>
    <name evidence="2" type="ORF">JQX11_02750</name>
</gene>
<sequence length="217" mass="23793">MNRDNAAATGTRSPFSFCVEAFRHPRAVGAVAPSSRALARALVHPIRDRCGGPLTVLEVGAGTGAVTRTILDVLPPASRLDLVEVSPTFVARLRDTVRTATVSVDIHRTEIEEYRTSRAYDVIVSGLPMTNFDPAQVSGIMARFVRLLRPGGSLTYFAYRGTRPARRVFAGSAEARRHAAVDSVMRSYQRAYAIGQRTVWRNLPPARVWHLRRPGAA</sequence>
<accession>A0ABS2ILQ0</accession>
<protein>
    <submittedName>
        <fullName evidence="2">Methyltransferase domain-containing protein</fullName>
    </submittedName>
</protein>
<reference evidence="2 3" key="1">
    <citation type="submission" date="2021-02" db="EMBL/GenBank/DDBJ databases">
        <authorList>
            <person name="Ra J.-S."/>
        </authorList>
    </citation>
    <scope>NUCLEOTIDE SEQUENCE [LARGE SCALE GENOMIC DNA]</scope>
    <source>
        <strain evidence="2 3">MMS20-R1-14</strain>
    </source>
</reference>
<dbReference type="GO" id="GO:0008168">
    <property type="term" value="F:methyltransferase activity"/>
    <property type="evidence" value="ECO:0007669"/>
    <property type="project" value="UniProtKB-KW"/>
</dbReference>
<dbReference type="RefSeq" id="WP_204923350.1">
    <property type="nucleotide sequence ID" value="NZ_JAFEUC010000001.1"/>
</dbReference>
<dbReference type="InterPro" id="IPR029063">
    <property type="entry name" value="SAM-dependent_MTases_sf"/>
</dbReference>
<proteinExistence type="predicted"/>
<keyword evidence="3" id="KW-1185">Reference proteome</keyword>
<dbReference type="SUPFAM" id="SSF53335">
    <property type="entry name" value="S-adenosyl-L-methionine-dependent methyltransferases"/>
    <property type="match status" value="1"/>
</dbReference>
<comment type="caution">
    <text evidence="2">The sequence shown here is derived from an EMBL/GenBank/DDBJ whole genome shotgun (WGS) entry which is preliminary data.</text>
</comment>
<dbReference type="Gene3D" id="3.40.50.150">
    <property type="entry name" value="Vaccinia Virus protein VP39"/>
    <property type="match status" value="1"/>
</dbReference>
<keyword evidence="2" id="KW-0808">Transferase</keyword>
<dbReference type="CDD" id="cd02440">
    <property type="entry name" value="AdoMet_MTases"/>
    <property type="match status" value="1"/>
</dbReference>
<name>A0ABS2ILQ0_9ACTN</name>
<dbReference type="EMBL" id="JAFEUC010000001">
    <property type="protein sequence ID" value="MBM7075276.1"/>
    <property type="molecule type" value="Genomic_DNA"/>
</dbReference>
<evidence type="ECO:0000259" key="1">
    <source>
        <dbReference type="Pfam" id="PF13649"/>
    </source>
</evidence>
<evidence type="ECO:0000313" key="2">
    <source>
        <dbReference type="EMBL" id="MBM7075276.1"/>
    </source>
</evidence>
<keyword evidence="2" id="KW-0489">Methyltransferase</keyword>
<dbReference type="GO" id="GO:0032259">
    <property type="term" value="P:methylation"/>
    <property type="evidence" value="ECO:0007669"/>
    <property type="project" value="UniProtKB-KW"/>
</dbReference>
<feature type="domain" description="Methyltransferase" evidence="1">
    <location>
        <begin position="56"/>
        <end position="152"/>
    </location>
</feature>
<organism evidence="2 3">
    <name type="scientific">Micromonospora humida</name>
    <dbReference type="NCBI Taxonomy" id="2809018"/>
    <lineage>
        <taxon>Bacteria</taxon>
        <taxon>Bacillati</taxon>
        <taxon>Actinomycetota</taxon>
        <taxon>Actinomycetes</taxon>
        <taxon>Micromonosporales</taxon>
        <taxon>Micromonosporaceae</taxon>
        <taxon>Micromonospora</taxon>
    </lineage>
</organism>